<evidence type="ECO:0000313" key="3">
    <source>
        <dbReference type="Proteomes" id="UP000033358"/>
    </source>
</evidence>
<dbReference type="Proteomes" id="UP000033358">
    <property type="component" value="Unassembled WGS sequence"/>
</dbReference>
<feature type="non-terminal residue" evidence="2">
    <location>
        <position position="1"/>
    </location>
</feature>
<evidence type="ECO:0000313" key="2">
    <source>
        <dbReference type="EMBL" id="KKB96473.1"/>
    </source>
</evidence>
<keyword evidence="3" id="KW-1185">Reference proteome</keyword>
<comment type="caution">
    <text evidence="2">The sequence shown here is derived from an EMBL/GenBank/DDBJ whole genome shotgun (WGS) entry which is preliminary data.</text>
</comment>
<reference evidence="2 3" key="1">
    <citation type="submission" date="2015-02" db="EMBL/GenBank/DDBJ databases">
        <title>Single cell genomics of a rare environmental alphaproteobacterium provides unique insights into Rickettsiaceae evolution.</title>
        <authorList>
            <person name="Martijn J."/>
            <person name="Schulz F."/>
            <person name="Zaremba-Niedzwiedzka K."/>
            <person name="Viklund J."/>
            <person name="Stepanauskas R."/>
            <person name="Andersson S.G.E."/>
            <person name="Horn M."/>
            <person name="Guy L."/>
            <person name="Ettema T.J.G."/>
        </authorList>
    </citation>
    <scope>NUCLEOTIDE SEQUENCE [LARGE SCALE GENOMIC DNA]</scope>
    <source>
        <strain evidence="2 3">SCGC AAA041-L04</strain>
    </source>
</reference>
<evidence type="ECO:0000256" key="1">
    <source>
        <dbReference type="SAM" id="Coils"/>
    </source>
</evidence>
<accession>A0A0F5MNR5</accession>
<protein>
    <submittedName>
        <fullName evidence="2">Uncharacterized protein</fullName>
    </submittedName>
</protein>
<dbReference type="AlphaFoldDB" id="A0A0F5MNR5"/>
<gene>
    <name evidence="2" type="ORF">SZ25_00440</name>
</gene>
<proteinExistence type="predicted"/>
<keyword evidence="1" id="KW-0175">Coiled coil</keyword>
<feature type="coiled-coil region" evidence="1">
    <location>
        <begin position="115"/>
        <end position="152"/>
    </location>
</feature>
<dbReference type="EMBL" id="JYHA01000074">
    <property type="protein sequence ID" value="KKB96473.1"/>
    <property type="molecule type" value="Genomic_DNA"/>
</dbReference>
<organism evidence="2 3">
    <name type="scientific">Candidatus Arcanibacter lacustris</name>
    <dbReference type="NCBI Taxonomy" id="1607817"/>
    <lineage>
        <taxon>Bacteria</taxon>
        <taxon>Pseudomonadati</taxon>
        <taxon>Pseudomonadota</taxon>
        <taxon>Alphaproteobacteria</taxon>
        <taxon>Rickettsiales</taxon>
        <taxon>Candidatus Arcanibacter</taxon>
    </lineage>
</organism>
<sequence length="459" mass="51351">GFSLTETFHGKSPLHTIQHNPKLKEALLAREYIKPVDLADIKFGNNCHGMIYEIQSFSKQKVQEGMFKVAQSEDWLRVFIEEPEKTLFQARGMFEGIVQSILDSGHIAFDNQYLSDNQRQEIFELKKKIKENKAKEEDISQLRERFDNKNNLGDRRKNFEWLIEKEKETQLEEINKSFNESLLNIPEALSQQFKKDQLSKSLEELPELKNYRDKIERTLKSKKSSYGAGAIAAATTAVISKLLLKDLPSNPADALVKGFVAEAITVAAGASIWGVGRIGYECYHQFRNPNDANIGRNFTKTMDALKTKEITVFKNDNPGLAVLEDLEREIINETKKSSPDLILMGENLIKSHELRKSLLQSAGLNNSTNELVEKSGELIGYFEKWKDIQQGRETSEGLKLLFSTTKSVIIPAFVATVAYAVTQSPATAQAASIVAVAPTVLGAAKSFINKNGGKTGGRC</sequence>
<name>A0A0F5MNR5_9RICK</name>